<evidence type="ECO:0000256" key="1">
    <source>
        <dbReference type="ARBA" id="ARBA00004324"/>
    </source>
</evidence>
<evidence type="ECO:0000256" key="2">
    <source>
        <dbReference type="ARBA" id="ARBA00022491"/>
    </source>
</evidence>
<evidence type="ECO:0000256" key="9">
    <source>
        <dbReference type="ARBA" id="ARBA00023163"/>
    </source>
</evidence>
<evidence type="ECO:0000256" key="6">
    <source>
        <dbReference type="ARBA" id="ARBA00022884"/>
    </source>
</evidence>
<evidence type="ECO:0000256" key="14">
    <source>
        <dbReference type="SAM" id="MobiDB-lite"/>
    </source>
</evidence>
<protein>
    <recommendedName>
        <fullName evidence="12">Nuclear inhibitor of protein phosphatase 1</fullName>
    </recommendedName>
    <alternativeName>
        <fullName evidence="13">Protein phosphatase 1 regulatory inhibitor subunit 8</fullName>
    </alternativeName>
</protein>
<accession>A0A9N6WXB8</accession>
<keyword evidence="9" id="KW-0804">Transcription</keyword>
<dbReference type="InterPro" id="IPR000253">
    <property type="entry name" value="FHA_dom"/>
</dbReference>
<evidence type="ECO:0000256" key="3">
    <source>
        <dbReference type="ARBA" id="ARBA00022553"/>
    </source>
</evidence>
<feature type="domain" description="FHA" evidence="15">
    <location>
        <begin position="40"/>
        <end position="92"/>
    </location>
</feature>
<evidence type="ECO:0000256" key="5">
    <source>
        <dbReference type="ARBA" id="ARBA00022728"/>
    </source>
</evidence>
<dbReference type="Pfam" id="PF00498">
    <property type="entry name" value="FHA"/>
    <property type="match status" value="1"/>
</dbReference>
<keyword evidence="4" id="KW-0507">mRNA processing</keyword>
<dbReference type="PROSITE" id="PS50006">
    <property type="entry name" value="FHA_DOMAIN"/>
    <property type="match status" value="1"/>
</dbReference>
<evidence type="ECO:0000256" key="4">
    <source>
        <dbReference type="ARBA" id="ARBA00022664"/>
    </source>
</evidence>
<keyword evidence="3" id="KW-0597">Phosphoprotein</keyword>
<dbReference type="GO" id="GO:0003677">
    <property type="term" value="F:DNA binding"/>
    <property type="evidence" value="ECO:0007669"/>
    <property type="project" value="UniProtKB-KW"/>
</dbReference>
<dbReference type="AlphaFoldDB" id="A0A9N6WXB8"/>
<dbReference type="GO" id="GO:0003723">
    <property type="term" value="F:RNA binding"/>
    <property type="evidence" value="ECO:0007669"/>
    <property type="project" value="UniProtKB-KW"/>
</dbReference>
<keyword evidence="2" id="KW-0678">Repressor</keyword>
<dbReference type="FunFam" id="2.60.200.20:FF:000012">
    <property type="entry name" value="Nuclear inhibitor of protein phosphatase 1"/>
    <property type="match status" value="1"/>
</dbReference>
<evidence type="ECO:0000256" key="7">
    <source>
        <dbReference type="ARBA" id="ARBA00023015"/>
    </source>
</evidence>
<dbReference type="GO" id="GO:0016607">
    <property type="term" value="C:nuclear speck"/>
    <property type="evidence" value="ECO:0007669"/>
    <property type="project" value="UniProtKB-SubCell"/>
</dbReference>
<dbReference type="SUPFAM" id="SSF49879">
    <property type="entry name" value="SMAD/FHA domain"/>
    <property type="match status" value="1"/>
</dbReference>
<feature type="region of interest" description="Disordered" evidence="14">
    <location>
        <begin position="303"/>
        <end position="349"/>
    </location>
</feature>
<gene>
    <name evidence="16" type="primary">EOG090X07CE</name>
</gene>
<name>A0A9N6WXB8_9CRUS</name>
<organism evidence="16">
    <name type="scientific">Evadne anonyx</name>
    <dbReference type="NCBI Taxonomy" id="141404"/>
    <lineage>
        <taxon>Eukaryota</taxon>
        <taxon>Metazoa</taxon>
        <taxon>Ecdysozoa</taxon>
        <taxon>Arthropoda</taxon>
        <taxon>Crustacea</taxon>
        <taxon>Branchiopoda</taxon>
        <taxon>Diplostraca</taxon>
        <taxon>Cladocera</taxon>
        <taxon>Onychopoda</taxon>
        <taxon>Podonidae</taxon>
        <taxon>Evadne</taxon>
    </lineage>
</organism>
<dbReference type="InterPro" id="IPR050923">
    <property type="entry name" value="Cell_Proc_Reg/RNA_Proc"/>
</dbReference>
<dbReference type="InterPro" id="IPR008984">
    <property type="entry name" value="SMAD_FHA_dom_sf"/>
</dbReference>
<sequence length="349" mass="38811">MANHYDIPNWAGKPSTGLHLDVTKDGKLIQKLMIDQKKCYLFGRNPQMCDFAIDHASCSRVHSALVWHKHLNRAFLVDLGSSHGTYIGTMRLESEKPTQLPIDSTFHFGASTRYYILRERPQNAPRPILEELEEEAKTEYQDGGLLGLPETEMELDNLTEFNTAHNRRISMLGIADEDANGRNGNRKRKKRSITFNEEEEVINPEDIDPSVGRFRNLVQTTVIPTKKTKTDKTATGSAGDFHLRQSLQLSNAIDQGLYGGIPAEMQSSQSATAASFMFASSALGSKLGFPLMPNPAPDVDLAPPVETPAPARLSVEFTQPTAQEDLQPKRKKYAKEAWPGKKPVPSLLI</sequence>
<proteinExistence type="predicted"/>
<comment type="subcellular location">
    <subcellularLocation>
        <location evidence="1">Nucleus speckle</location>
    </subcellularLocation>
</comment>
<evidence type="ECO:0000256" key="12">
    <source>
        <dbReference type="ARBA" id="ARBA00068386"/>
    </source>
</evidence>
<keyword evidence="6" id="KW-0694">RNA-binding</keyword>
<reference evidence="16" key="1">
    <citation type="submission" date="2021-04" db="EMBL/GenBank/DDBJ databases">
        <authorList>
            <person name="Cornetti L."/>
        </authorList>
    </citation>
    <scope>NUCLEOTIDE SEQUENCE</scope>
</reference>
<evidence type="ECO:0000256" key="11">
    <source>
        <dbReference type="ARBA" id="ARBA00023242"/>
    </source>
</evidence>
<keyword evidence="5" id="KW-0747">Spliceosome</keyword>
<evidence type="ECO:0000256" key="10">
    <source>
        <dbReference type="ARBA" id="ARBA00023187"/>
    </source>
</evidence>
<dbReference type="GO" id="GO:0005681">
    <property type="term" value="C:spliceosomal complex"/>
    <property type="evidence" value="ECO:0007669"/>
    <property type="project" value="UniProtKB-KW"/>
</dbReference>
<evidence type="ECO:0000256" key="8">
    <source>
        <dbReference type="ARBA" id="ARBA00023125"/>
    </source>
</evidence>
<evidence type="ECO:0000259" key="15">
    <source>
        <dbReference type="PROSITE" id="PS50006"/>
    </source>
</evidence>
<dbReference type="PANTHER" id="PTHR23308">
    <property type="entry name" value="NUCLEAR INHIBITOR OF PROTEIN PHOSPHATASE-1"/>
    <property type="match status" value="1"/>
</dbReference>
<dbReference type="EMBL" id="OC985898">
    <property type="protein sequence ID" value="CAG4642553.1"/>
    <property type="molecule type" value="Genomic_DNA"/>
</dbReference>
<evidence type="ECO:0000313" key="16">
    <source>
        <dbReference type="EMBL" id="CAG4642553.1"/>
    </source>
</evidence>
<dbReference type="Gene3D" id="6.10.250.1290">
    <property type="match status" value="1"/>
</dbReference>
<dbReference type="GO" id="GO:0008380">
    <property type="term" value="P:RNA splicing"/>
    <property type="evidence" value="ECO:0007669"/>
    <property type="project" value="UniProtKB-KW"/>
</dbReference>
<keyword evidence="10" id="KW-0508">mRNA splicing</keyword>
<dbReference type="GO" id="GO:0006397">
    <property type="term" value="P:mRNA processing"/>
    <property type="evidence" value="ECO:0007669"/>
    <property type="project" value="UniProtKB-KW"/>
</dbReference>
<dbReference type="CDD" id="cd22674">
    <property type="entry name" value="FHA_PPP1R8"/>
    <property type="match status" value="1"/>
</dbReference>
<keyword evidence="7" id="KW-0805">Transcription regulation</keyword>
<evidence type="ECO:0000256" key="13">
    <source>
        <dbReference type="ARBA" id="ARBA00077703"/>
    </source>
</evidence>
<dbReference type="Gene3D" id="2.60.200.20">
    <property type="match status" value="1"/>
</dbReference>
<dbReference type="SMART" id="SM00240">
    <property type="entry name" value="FHA"/>
    <property type="match status" value="1"/>
</dbReference>
<keyword evidence="11" id="KW-0539">Nucleus</keyword>
<keyword evidence="8" id="KW-0238">DNA-binding</keyword>